<name>A0A9D1ALR9_9FIRM</name>
<evidence type="ECO:0000313" key="1">
    <source>
        <dbReference type="EMBL" id="HIR41484.1"/>
    </source>
</evidence>
<proteinExistence type="predicted"/>
<reference evidence="1" key="2">
    <citation type="journal article" date="2021" name="PeerJ">
        <title>Extensive microbial diversity within the chicken gut microbiome revealed by metagenomics and culture.</title>
        <authorList>
            <person name="Gilroy R."/>
            <person name="Ravi A."/>
            <person name="Getino M."/>
            <person name="Pursley I."/>
            <person name="Horton D.L."/>
            <person name="Alikhan N.F."/>
            <person name="Baker D."/>
            <person name="Gharbi K."/>
            <person name="Hall N."/>
            <person name="Watson M."/>
            <person name="Adriaenssens E.M."/>
            <person name="Foster-Nyarko E."/>
            <person name="Jarju S."/>
            <person name="Secka A."/>
            <person name="Antonio M."/>
            <person name="Oren A."/>
            <person name="Chaudhuri R.R."/>
            <person name="La Ragione R."/>
            <person name="Hildebrand F."/>
            <person name="Pallen M.J."/>
        </authorList>
    </citation>
    <scope>NUCLEOTIDE SEQUENCE</scope>
    <source>
        <strain evidence="1">CHK184-25365</strain>
    </source>
</reference>
<dbReference type="SUPFAM" id="SSF52540">
    <property type="entry name" value="P-loop containing nucleoside triphosphate hydrolases"/>
    <property type="match status" value="1"/>
</dbReference>
<dbReference type="AlphaFoldDB" id="A0A9D1ALR9"/>
<comment type="caution">
    <text evidence="1">The sequence shown here is derived from an EMBL/GenBank/DDBJ whole genome shotgun (WGS) entry which is preliminary data.</text>
</comment>
<organism evidence="1 2">
    <name type="scientific">Candidatus Egerieicola pullicola</name>
    <dbReference type="NCBI Taxonomy" id="2840775"/>
    <lineage>
        <taxon>Bacteria</taxon>
        <taxon>Bacillati</taxon>
        <taxon>Bacillota</taxon>
        <taxon>Clostridia</taxon>
        <taxon>Eubacteriales</taxon>
        <taxon>Oscillospiraceae</taxon>
        <taxon>Oscillospiraceae incertae sedis</taxon>
        <taxon>Candidatus Egerieicola</taxon>
    </lineage>
</organism>
<reference evidence="1" key="1">
    <citation type="submission" date="2020-10" db="EMBL/GenBank/DDBJ databases">
        <authorList>
            <person name="Gilroy R."/>
        </authorList>
    </citation>
    <scope>NUCLEOTIDE SEQUENCE</scope>
    <source>
        <strain evidence="1">CHK184-25365</strain>
    </source>
</reference>
<sequence>MISQILQAIRSLPQDHPAVVAIDGRCASGKTTLAARLKQELHCPVFPLDDFFLRPEQRTPQRLAQPGGNVDYERFAQEVLLPWREGKPFFYRPYNCHTQAFDPAVWVSPGTLAIAEGSYSCHPAFWEQADLHLFLTVDPTVQQQRILARNGPEGWKVFQSKWIPLEERYFTAFSIPQRCELCFDTTNFSFK</sequence>
<dbReference type="InterPro" id="IPR027417">
    <property type="entry name" value="P-loop_NTPase"/>
</dbReference>
<protein>
    <submittedName>
        <fullName evidence="1">Uridine kinase</fullName>
    </submittedName>
</protein>
<dbReference type="GO" id="GO:0016301">
    <property type="term" value="F:kinase activity"/>
    <property type="evidence" value="ECO:0007669"/>
    <property type="project" value="UniProtKB-KW"/>
</dbReference>
<dbReference type="Gene3D" id="3.40.50.300">
    <property type="entry name" value="P-loop containing nucleotide triphosphate hydrolases"/>
    <property type="match status" value="1"/>
</dbReference>
<accession>A0A9D1ALR9</accession>
<evidence type="ECO:0000313" key="2">
    <source>
        <dbReference type="Proteomes" id="UP000886749"/>
    </source>
</evidence>
<keyword evidence="1" id="KW-0808">Transferase</keyword>
<gene>
    <name evidence="1" type="ORF">IAB36_06635</name>
</gene>
<keyword evidence="1" id="KW-0418">Kinase</keyword>
<dbReference type="EMBL" id="DVGY01000151">
    <property type="protein sequence ID" value="HIR41484.1"/>
    <property type="molecule type" value="Genomic_DNA"/>
</dbReference>
<dbReference type="Proteomes" id="UP000886749">
    <property type="component" value="Unassembled WGS sequence"/>
</dbReference>